<evidence type="ECO:0000256" key="1">
    <source>
        <dbReference type="SAM" id="Phobius"/>
    </source>
</evidence>
<dbReference type="InterPro" id="IPR007621">
    <property type="entry name" value="TPM_dom"/>
</dbReference>
<dbReference type="EMBL" id="DVHI01000080">
    <property type="protein sequence ID" value="HIR63164.1"/>
    <property type="molecule type" value="Genomic_DNA"/>
</dbReference>
<evidence type="ECO:0000313" key="4">
    <source>
        <dbReference type="EMBL" id="HIR63164.1"/>
    </source>
</evidence>
<keyword evidence="2" id="KW-0732">Signal</keyword>
<protein>
    <submittedName>
        <fullName evidence="4">TPM domain-containing protein</fullName>
    </submittedName>
</protein>
<feature type="signal peptide" evidence="2">
    <location>
        <begin position="1"/>
        <end position="26"/>
    </location>
</feature>
<organism evidence="4 5">
    <name type="scientific">Candidatus Coprenecus avistercoris</name>
    <dbReference type="NCBI Taxonomy" id="2840730"/>
    <lineage>
        <taxon>Bacteria</taxon>
        <taxon>Pseudomonadati</taxon>
        <taxon>Bacteroidota</taxon>
        <taxon>Bacteroidia</taxon>
        <taxon>Bacteroidales</taxon>
        <taxon>Rikenellaceae</taxon>
        <taxon>Rikenellaceae incertae sedis</taxon>
        <taxon>Candidatus Coprenecus</taxon>
    </lineage>
</organism>
<dbReference type="Gene3D" id="3.10.310.50">
    <property type="match status" value="1"/>
</dbReference>
<reference evidence="4" key="2">
    <citation type="journal article" date="2021" name="PeerJ">
        <title>Extensive microbial diversity within the chicken gut microbiome revealed by metagenomics and culture.</title>
        <authorList>
            <person name="Gilroy R."/>
            <person name="Ravi A."/>
            <person name="Getino M."/>
            <person name="Pursley I."/>
            <person name="Horton D.L."/>
            <person name="Alikhan N.F."/>
            <person name="Baker D."/>
            <person name="Gharbi K."/>
            <person name="Hall N."/>
            <person name="Watson M."/>
            <person name="Adriaenssens E.M."/>
            <person name="Foster-Nyarko E."/>
            <person name="Jarju S."/>
            <person name="Secka A."/>
            <person name="Antonio M."/>
            <person name="Oren A."/>
            <person name="Chaudhuri R.R."/>
            <person name="La Ragione R."/>
            <person name="Hildebrand F."/>
            <person name="Pallen M.J."/>
        </authorList>
    </citation>
    <scope>NUCLEOTIDE SEQUENCE</scope>
    <source>
        <strain evidence="4">ChiHjej13B12-12457</strain>
    </source>
</reference>
<dbReference type="PANTHER" id="PTHR30373">
    <property type="entry name" value="UPF0603 PROTEIN YGCG"/>
    <property type="match status" value="1"/>
</dbReference>
<proteinExistence type="predicted"/>
<reference evidence="4" key="1">
    <citation type="submission" date="2020-10" db="EMBL/GenBank/DDBJ databases">
        <authorList>
            <person name="Gilroy R."/>
        </authorList>
    </citation>
    <scope>NUCLEOTIDE SEQUENCE</scope>
    <source>
        <strain evidence="4">ChiHjej13B12-12457</strain>
    </source>
</reference>
<dbReference type="Proteomes" id="UP000886744">
    <property type="component" value="Unassembled WGS sequence"/>
</dbReference>
<gene>
    <name evidence="4" type="ORF">IAC94_06560</name>
</gene>
<dbReference type="PANTHER" id="PTHR30373:SF2">
    <property type="entry name" value="UPF0603 PROTEIN YGCG"/>
    <property type="match status" value="1"/>
</dbReference>
<feature type="chain" id="PRO_5039345892" evidence="2">
    <location>
        <begin position="27"/>
        <end position="271"/>
    </location>
</feature>
<evidence type="ECO:0000256" key="2">
    <source>
        <dbReference type="SAM" id="SignalP"/>
    </source>
</evidence>
<dbReference type="Pfam" id="PF04536">
    <property type="entry name" value="TPM_phosphatase"/>
    <property type="match status" value="1"/>
</dbReference>
<keyword evidence="1" id="KW-1133">Transmembrane helix</keyword>
<feature type="transmembrane region" description="Helical" evidence="1">
    <location>
        <begin position="184"/>
        <end position="204"/>
    </location>
</feature>
<keyword evidence="1" id="KW-0472">Membrane</keyword>
<comment type="caution">
    <text evidence="4">The sequence shown here is derived from an EMBL/GenBank/DDBJ whole genome shotgun (WGS) entry which is preliminary data.</text>
</comment>
<feature type="domain" description="TPM" evidence="3">
    <location>
        <begin position="38"/>
        <end position="164"/>
    </location>
</feature>
<name>A0A9D1E1N5_9BACT</name>
<evidence type="ECO:0000313" key="5">
    <source>
        <dbReference type="Proteomes" id="UP000886744"/>
    </source>
</evidence>
<dbReference type="AlphaFoldDB" id="A0A9D1E1N5"/>
<keyword evidence="1" id="KW-0812">Transmembrane</keyword>
<accession>A0A9D1E1N5</accession>
<evidence type="ECO:0000259" key="3">
    <source>
        <dbReference type="Pfam" id="PF04536"/>
    </source>
</evidence>
<sequence>MRTISRIFRSIPLLAAVLALTVSASAQIPPKPSVPRAVNDFAGVFSRSDAEYMNRVLVDFADSTSNRIVVVTVDDLGGMEPAMFAYGIGEQWGVGSDKFDNGVVVLVKPKTSRSSGQVYIAVGYGLEGAIPDAIAKRIVENEMIPRFRENDYTGGVAAALNVLMRLAAGEISYKEYEDSIGTGGSIAMIVFGLLFVLIILGALFGNNGPRNISSGGSRTSSVADAIFWSSMLGGSRGGSGFGGGGGGGFSGGFGGGFGGGSFGGGGAGGSW</sequence>